<evidence type="ECO:0000256" key="1">
    <source>
        <dbReference type="ARBA" id="ARBA00022729"/>
    </source>
</evidence>
<protein>
    <submittedName>
        <fullName evidence="4">Ig-like domain-containing protein</fullName>
    </submittedName>
</protein>
<reference evidence="4 5" key="1">
    <citation type="journal article" date="2017" name="Genome Announc.">
        <title>Draft Genome Sequences of Four Alkaliphilic Bacteria Belonging to the Anaerobacillus Genus.</title>
        <authorList>
            <person name="Bassil N.M."/>
            <person name="Lloyd J.R."/>
        </authorList>
    </citation>
    <scope>NUCLEOTIDE SEQUENCE [LARGE SCALE GENOMIC DNA]</scope>
    <source>
        <strain evidence="4 5">NB2006</strain>
    </source>
</reference>
<evidence type="ECO:0000313" key="4">
    <source>
        <dbReference type="EMBL" id="QOY37603.1"/>
    </source>
</evidence>
<accession>A0A7S7LAP8</accession>
<evidence type="ECO:0000313" key="5">
    <source>
        <dbReference type="Proteomes" id="UP000180175"/>
    </source>
</evidence>
<gene>
    <name evidence="4" type="ORF">AWH56_008485</name>
</gene>
<dbReference type="RefSeq" id="WP_182080321.1">
    <property type="nucleotide sequence ID" value="NZ_CP063356.2"/>
</dbReference>
<proteinExistence type="predicted"/>
<feature type="region of interest" description="Disordered" evidence="2">
    <location>
        <begin position="1"/>
        <end position="25"/>
    </location>
</feature>
<dbReference type="AlphaFoldDB" id="A0A7S7LAP8"/>
<keyword evidence="1" id="KW-0732">Signal</keyword>
<name>A0A7S7LAP8_9BACI</name>
<dbReference type="Pfam" id="PF13205">
    <property type="entry name" value="Big_5"/>
    <property type="match status" value="1"/>
</dbReference>
<dbReference type="InterPro" id="IPR014755">
    <property type="entry name" value="Cu-Rt/internalin_Ig-like"/>
</dbReference>
<dbReference type="InterPro" id="IPR032812">
    <property type="entry name" value="SbsA_Ig"/>
</dbReference>
<evidence type="ECO:0000256" key="2">
    <source>
        <dbReference type="SAM" id="MobiDB-lite"/>
    </source>
</evidence>
<dbReference type="Proteomes" id="UP000180175">
    <property type="component" value="Chromosome"/>
</dbReference>
<feature type="compositionally biased region" description="Acidic residues" evidence="2">
    <location>
        <begin position="16"/>
        <end position="25"/>
    </location>
</feature>
<dbReference type="KEGG" id="aia:AWH56_008485"/>
<keyword evidence="5" id="KW-1185">Reference proteome</keyword>
<organism evidence="4 5">
    <name type="scientific">Anaerobacillus isosaccharinicus</name>
    <dbReference type="NCBI Taxonomy" id="1532552"/>
    <lineage>
        <taxon>Bacteria</taxon>
        <taxon>Bacillati</taxon>
        <taxon>Bacillota</taxon>
        <taxon>Bacilli</taxon>
        <taxon>Bacillales</taxon>
        <taxon>Bacillaceae</taxon>
        <taxon>Anaerobacillus</taxon>
    </lineage>
</organism>
<feature type="domain" description="SbsA Ig-like" evidence="3">
    <location>
        <begin position="51"/>
        <end position="139"/>
    </location>
</feature>
<reference evidence="4 5" key="2">
    <citation type="journal article" date="2019" name="Int. J. Syst. Evol. Microbiol.">
        <title>Anaerobacillus isosaccharinicus sp. nov., an alkaliphilic bacterium which degrades isosaccharinic acid.</title>
        <authorList>
            <person name="Bassil N.M."/>
            <person name="Lloyd J.R."/>
        </authorList>
    </citation>
    <scope>NUCLEOTIDE SEQUENCE [LARGE SCALE GENOMIC DNA]</scope>
    <source>
        <strain evidence="4 5">NB2006</strain>
    </source>
</reference>
<sequence length="142" mass="16101">MARVVNSSGCNHEPEEPTPTEPIDEVDEELPVNDKYPNDLSEFRSLPFNHNIGERTPISISFSTALDMSTVNEYSFYVFDEDQNEIELTLSQSNGGRTVTMQPKERYENGKTYTIFIDKNMLRAANGGRISTSLMITFTSNY</sequence>
<feature type="compositionally biased region" description="Polar residues" evidence="2">
    <location>
        <begin position="1"/>
        <end position="10"/>
    </location>
</feature>
<dbReference type="Gene3D" id="2.60.40.1220">
    <property type="match status" value="1"/>
</dbReference>
<evidence type="ECO:0000259" key="3">
    <source>
        <dbReference type="Pfam" id="PF13205"/>
    </source>
</evidence>
<dbReference type="EMBL" id="CP063356">
    <property type="protein sequence ID" value="QOY37603.1"/>
    <property type="molecule type" value="Genomic_DNA"/>
</dbReference>